<dbReference type="Pfam" id="PF14529">
    <property type="entry name" value="Exo_endo_phos_2"/>
    <property type="match status" value="1"/>
</dbReference>
<name>A0A151IJG5_9HYME</name>
<accession>A0A151IJG5</accession>
<dbReference type="GO" id="GO:0003906">
    <property type="term" value="F:DNA-(apurinic or apyrimidinic site) endonuclease activity"/>
    <property type="evidence" value="ECO:0007669"/>
    <property type="project" value="TreeGrafter"/>
</dbReference>
<dbReference type="InterPro" id="IPR004808">
    <property type="entry name" value="AP_endonuc_1"/>
</dbReference>
<comment type="catalytic activity">
    <reaction evidence="1">
        <text>Exonucleolytic cleavage in the 3'- to 5'-direction to yield nucleoside 5'-phosphates.</text>
        <dbReference type="EC" id="3.1.11.2"/>
    </reaction>
</comment>
<evidence type="ECO:0000313" key="9">
    <source>
        <dbReference type="EMBL" id="KYN03421.1"/>
    </source>
</evidence>
<organism evidence="9 10">
    <name type="scientific">Cyphomyrmex costatus</name>
    <dbReference type="NCBI Taxonomy" id="456900"/>
    <lineage>
        <taxon>Eukaryota</taxon>
        <taxon>Metazoa</taxon>
        <taxon>Ecdysozoa</taxon>
        <taxon>Arthropoda</taxon>
        <taxon>Hexapoda</taxon>
        <taxon>Insecta</taxon>
        <taxon>Pterygota</taxon>
        <taxon>Neoptera</taxon>
        <taxon>Endopterygota</taxon>
        <taxon>Hymenoptera</taxon>
        <taxon>Apocrita</taxon>
        <taxon>Aculeata</taxon>
        <taxon>Formicoidea</taxon>
        <taxon>Formicidae</taxon>
        <taxon>Myrmicinae</taxon>
        <taxon>Cyphomyrmex</taxon>
    </lineage>
</organism>
<feature type="domain" description="Endonuclease/exonuclease/phosphatase" evidence="8">
    <location>
        <begin position="126"/>
        <end position="246"/>
    </location>
</feature>
<dbReference type="AlphaFoldDB" id="A0A151IJG5"/>
<dbReference type="Gene3D" id="3.60.10.10">
    <property type="entry name" value="Endonuclease/exonuclease/phosphatase"/>
    <property type="match status" value="1"/>
</dbReference>
<dbReference type="PANTHER" id="PTHR22748">
    <property type="entry name" value="AP ENDONUCLEASE"/>
    <property type="match status" value="1"/>
</dbReference>
<evidence type="ECO:0000256" key="6">
    <source>
        <dbReference type="ARBA" id="ARBA00022801"/>
    </source>
</evidence>
<evidence type="ECO:0000259" key="8">
    <source>
        <dbReference type="Pfam" id="PF14529"/>
    </source>
</evidence>
<dbReference type="InterPro" id="IPR005135">
    <property type="entry name" value="Endo/exonuclease/phosphatase"/>
</dbReference>
<dbReference type="STRING" id="456900.A0A151IJG5"/>
<keyword evidence="6" id="KW-0378">Hydrolase</keyword>
<dbReference type="GO" id="GO:0008311">
    <property type="term" value="F:double-stranded DNA 3'-5' DNA exonuclease activity"/>
    <property type="evidence" value="ECO:0007669"/>
    <property type="project" value="UniProtKB-EC"/>
</dbReference>
<evidence type="ECO:0000256" key="3">
    <source>
        <dbReference type="ARBA" id="ARBA00007092"/>
    </source>
</evidence>
<dbReference type="EMBL" id="KQ977345">
    <property type="protein sequence ID" value="KYN03421.1"/>
    <property type="molecule type" value="Genomic_DNA"/>
</dbReference>
<keyword evidence="5" id="KW-0479">Metal-binding</keyword>
<dbReference type="PANTHER" id="PTHR22748:SF6">
    <property type="entry name" value="DNA-(APURINIC OR APYRIMIDINIC SITE) ENDONUCLEASE"/>
    <property type="match status" value="1"/>
</dbReference>
<keyword evidence="7" id="KW-0460">Magnesium</keyword>
<comment type="cofactor">
    <cofactor evidence="2">
        <name>Mg(2+)</name>
        <dbReference type="ChEBI" id="CHEBI:18420"/>
    </cofactor>
</comment>
<evidence type="ECO:0000256" key="7">
    <source>
        <dbReference type="ARBA" id="ARBA00022842"/>
    </source>
</evidence>
<dbReference type="GO" id="GO:0046872">
    <property type="term" value="F:metal ion binding"/>
    <property type="evidence" value="ECO:0007669"/>
    <property type="project" value="UniProtKB-KW"/>
</dbReference>
<evidence type="ECO:0000256" key="2">
    <source>
        <dbReference type="ARBA" id="ARBA00001946"/>
    </source>
</evidence>
<keyword evidence="10" id="KW-1185">Reference proteome</keyword>
<sequence>MNNTNNNNPNTQNVKLDKTTKIKIISVNVNFIIKNQRRASLLNIIEKQNPDVVLLGETKLNKNHILRFENYNVIRNDRNEENPGGGTAILIKKTIKYSKISLPSLEKNKILEHTIIKCKFKSDKTLYIISAYAKCGNQKEFIPDLNKLFTLLELNKLENYYIIAGDLNAKHTNWKNPNNNPRGISLTLWLEKNNILFKTRLLSTKYPSYPYGKSFLDIVIDTRLTFHEIEDDCGLNNIPHDSDHNATSFQVSLDDYDELLLDPKHLKKDLNDLRTKLKIEFSSSISNYWKNKITNISKKDPNKMFPKINSIFRKKEISEVATLKIDPNSSILNDADINANSFDKDKDGNILIDTLQEKLDLIGAHFASINNRHFDNDRPQLNNIINKEIDTFKSQVEREQNMNTTLSCLNLNRSAESDYTKYIKNEILYNTANIPRIDNFMISLTRDFYSQASKILQNSLVFSTLYPNPMYFEKTLSSGYIPPEAFLYLDSKRYIQNNNNVPIIYHYPRHCNDKKLIYPQYSDSNDTRLPWRYNMSVPDNNNLKKKKSRSKYWWNRDT</sequence>
<dbReference type="InterPro" id="IPR036691">
    <property type="entry name" value="Endo/exonu/phosph_ase_sf"/>
</dbReference>
<evidence type="ECO:0000256" key="1">
    <source>
        <dbReference type="ARBA" id="ARBA00000493"/>
    </source>
</evidence>
<protein>
    <recommendedName>
        <fullName evidence="4">exodeoxyribonuclease III</fullName>
        <ecNumber evidence="4">3.1.11.2</ecNumber>
    </recommendedName>
</protein>
<dbReference type="EC" id="3.1.11.2" evidence="4"/>
<gene>
    <name evidence="9" type="ORF">ALC62_05739</name>
</gene>
<dbReference type="GO" id="GO:0006284">
    <property type="term" value="P:base-excision repair"/>
    <property type="evidence" value="ECO:0007669"/>
    <property type="project" value="TreeGrafter"/>
</dbReference>
<dbReference type="GO" id="GO:0008081">
    <property type="term" value="F:phosphoric diester hydrolase activity"/>
    <property type="evidence" value="ECO:0007669"/>
    <property type="project" value="TreeGrafter"/>
</dbReference>
<comment type="similarity">
    <text evidence="3">Belongs to the DNA repair enzymes AP/ExoA family.</text>
</comment>
<evidence type="ECO:0000256" key="4">
    <source>
        <dbReference type="ARBA" id="ARBA00012115"/>
    </source>
</evidence>
<proteinExistence type="inferred from homology"/>
<reference evidence="9 10" key="1">
    <citation type="submission" date="2016-03" db="EMBL/GenBank/DDBJ databases">
        <title>Cyphomyrmex costatus WGS genome.</title>
        <authorList>
            <person name="Nygaard S."/>
            <person name="Hu H."/>
            <person name="Boomsma J."/>
            <person name="Zhang G."/>
        </authorList>
    </citation>
    <scope>NUCLEOTIDE SEQUENCE [LARGE SCALE GENOMIC DNA]</scope>
    <source>
        <strain evidence="9">MS0001</strain>
        <tissue evidence="9">Whole body</tissue>
    </source>
</reference>
<dbReference type="Proteomes" id="UP000078542">
    <property type="component" value="Unassembled WGS sequence"/>
</dbReference>
<dbReference type="SUPFAM" id="SSF56219">
    <property type="entry name" value="DNase I-like"/>
    <property type="match status" value="1"/>
</dbReference>
<evidence type="ECO:0000256" key="5">
    <source>
        <dbReference type="ARBA" id="ARBA00022723"/>
    </source>
</evidence>
<evidence type="ECO:0000313" key="10">
    <source>
        <dbReference type="Proteomes" id="UP000078542"/>
    </source>
</evidence>